<feature type="transmembrane region" description="Helical" evidence="1">
    <location>
        <begin position="118"/>
        <end position="135"/>
    </location>
</feature>
<proteinExistence type="predicted"/>
<feature type="transmembrane region" description="Helical" evidence="1">
    <location>
        <begin position="147"/>
        <end position="171"/>
    </location>
</feature>
<dbReference type="Proteomes" id="UP000027583">
    <property type="component" value="Unassembled WGS sequence"/>
</dbReference>
<keyword evidence="1" id="KW-1133">Transmembrane helix</keyword>
<gene>
    <name evidence="2" type="ORF">ASAP_2972</name>
</gene>
<accession>A0A060QM71</accession>
<organism evidence="2 3">
    <name type="scientific">Asaia bogorensis</name>
    <dbReference type="NCBI Taxonomy" id="91915"/>
    <lineage>
        <taxon>Bacteria</taxon>
        <taxon>Pseudomonadati</taxon>
        <taxon>Pseudomonadota</taxon>
        <taxon>Alphaproteobacteria</taxon>
        <taxon>Acetobacterales</taxon>
        <taxon>Acetobacteraceae</taxon>
        <taxon>Asaia</taxon>
    </lineage>
</organism>
<keyword evidence="1" id="KW-0812">Transmembrane</keyword>
<comment type="caution">
    <text evidence="2">The sequence shown here is derived from an EMBL/GenBank/DDBJ whole genome shotgun (WGS) entry which is preliminary data.</text>
</comment>
<evidence type="ECO:0000313" key="3">
    <source>
        <dbReference type="Proteomes" id="UP000027583"/>
    </source>
</evidence>
<evidence type="ECO:0000256" key="1">
    <source>
        <dbReference type="SAM" id="Phobius"/>
    </source>
</evidence>
<dbReference type="RefSeq" id="WP_023977693.1">
    <property type="nucleotide sequence ID" value="NZ_CBLX010000025.1"/>
</dbReference>
<reference evidence="2 3" key="2">
    <citation type="journal article" date="2014" name="PLoS ONE">
        <title>Evolution of mitochondria reconstructed from the energy metabolism of living bacteria.</title>
        <authorList>
            <person name="Degli Esposti M."/>
            <person name="Chouaia B."/>
            <person name="Comandatore F."/>
            <person name="Crotti E."/>
            <person name="Sassera D."/>
            <person name="Lievens P.M."/>
            <person name="Daffonchio D."/>
            <person name="Bandi C."/>
        </authorList>
    </citation>
    <scope>NUCLEOTIDE SEQUENCE [LARGE SCALE GENOMIC DNA]</scope>
    <source>
        <strain evidence="2 3">SF2.1</strain>
    </source>
</reference>
<evidence type="ECO:0000313" key="2">
    <source>
        <dbReference type="EMBL" id="CDG41017.1"/>
    </source>
</evidence>
<feature type="transmembrane region" description="Helical" evidence="1">
    <location>
        <begin position="48"/>
        <end position="68"/>
    </location>
</feature>
<name>A0A060QM71_9PROT</name>
<dbReference type="EMBL" id="CBLX010000025">
    <property type="protein sequence ID" value="CDG41017.1"/>
    <property type="molecule type" value="Genomic_DNA"/>
</dbReference>
<protein>
    <submittedName>
        <fullName evidence="2">Uncharacterized protein</fullName>
    </submittedName>
</protein>
<sequence length="177" mass="18875">MFTLVGDLSSALAVFLAFLCVVSGLSGLLYALYLAMIRSRARHGTGPGIFQILGIAFLSATLLSFTHFTNMLNASMGSSMTVSVGAPTQLRAGDVDLTNLPTKTLSALVQGFLTPLKAYFWVYGLLFLYISLMKLKARLNGHSRVSIAGCFIGMGGSLFVMHSDVIIPFLLKEAGLG</sequence>
<keyword evidence="1" id="KW-0472">Membrane</keyword>
<feature type="transmembrane region" description="Helical" evidence="1">
    <location>
        <begin position="12"/>
        <end position="36"/>
    </location>
</feature>
<dbReference type="AlphaFoldDB" id="A0A060QM71"/>
<reference evidence="2 3" key="1">
    <citation type="journal article" date="2014" name="Genome Biol. Evol.">
        <title>Acetic acid bacteria genomes reveal functional traits for adaptation to life in insect guts.</title>
        <authorList>
            <person name="Chouaia B."/>
            <person name="Gaiarsa S."/>
            <person name="Crotti E."/>
            <person name="Comandatore F."/>
            <person name="Degli Esposti M."/>
            <person name="Ricci I."/>
            <person name="Alma A."/>
            <person name="Favia G."/>
            <person name="Bandi C."/>
            <person name="Daffonchio D."/>
        </authorList>
    </citation>
    <scope>NUCLEOTIDE SEQUENCE [LARGE SCALE GENOMIC DNA]</scope>
    <source>
        <strain evidence="2 3">SF2.1</strain>
    </source>
</reference>